<name>A0A0P7AKA0_9HYPO</name>
<feature type="signal peptide" evidence="2">
    <location>
        <begin position="1"/>
        <end position="16"/>
    </location>
</feature>
<evidence type="ECO:0000313" key="4">
    <source>
        <dbReference type="Proteomes" id="UP000050424"/>
    </source>
</evidence>
<sequence>MSRSIITSLLAAGVVAQTDFATAGYEDVGCAEIDLAEFAFSPAFFNDFPRKYANTVKYTAVDETRCDMQHLDNETESGFCGGGGFGGDPTVFNLYQETDAAGDADGEEDCPYGEEEEEEDGEPAVSEEPDGCPPGVVCPFRMKPAKCPNGGCEEGVHPSTTTSHNCPSGDRAPPERPPACDGDCKSGEGHVKVNETSTCEECETSDEDIKAVTPACGGKHCAVMNPPACEGEGCDEHTKATTPDACEGEHFQTRNEHVESATPICEDEPCEAGNESTKVTTPTASEDEYCSASEEDASPASLGEGYSNKVETQKPTKTPAGRNENCVDSGCNYVIVSEAVETITSSVLSAVVAAVILVYIL</sequence>
<gene>
    <name evidence="3" type="ORF">AK830_g12413</name>
</gene>
<protein>
    <submittedName>
        <fullName evidence="3">Uncharacterized protein</fullName>
    </submittedName>
</protein>
<evidence type="ECO:0000313" key="3">
    <source>
        <dbReference type="EMBL" id="KPM34162.1"/>
    </source>
</evidence>
<keyword evidence="2" id="KW-0732">Signal</keyword>
<feature type="region of interest" description="Disordered" evidence="1">
    <location>
        <begin position="158"/>
        <end position="179"/>
    </location>
</feature>
<accession>A0A0P7AKA0</accession>
<feature type="compositionally biased region" description="Acidic residues" evidence="1">
    <location>
        <begin position="285"/>
        <end position="297"/>
    </location>
</feature>
<feature type="region of interest" description="Disordered" evidence="1">
    <location>
        <begin position="102"/>
        <end position="130"/>
    </location>
</feature>
<evidence type="ECO:0000256" key="2">
    <source>
        <dbReference type="SAM" id="SignalP"/>
    </source>
</evidence>
<comment type="caution">
    <text evidence="3">The sequence shown here is derived from an EMBL/GenBank/DDBJ whole genome shotgun (WGS) entry which is preliminary data.</text>
</comment>
<feature type="chain" id="PRO_5006134909" evidence="2">
    <location>
        <begin position="17"/>
        <end position="361"/>
    </location>
</feature>
<proteinExistence type="predicted"/>
<keyword evidence="4" id="KW-1185">Reference proteome</keyword>
<reference evidence="3 4" key="1">
    <citation type="submission" date="2015-09" db="EMBL/GenBank/DDBJ databases">
        <title>Draft genome of a European isolate of the apple canker pathogen Neonectria ditissima.</title>
        <authorList>
            <person name="Gomez-Cortecero A."/>
            <person name="Harrison R.J."/>
            <person name="Armitage A.D."/>
        </authorList>
    </citation>
    <scope>NUCLEOTIDE SEQUENCE [LARGE SCALE GENOMIC DNA]</scope>
    <source>
        <strain evidence="3 4">R09/05</strain>
    </source>
</reference>
<dbReference type="EMBL" id="LKCW01000387">
    <property type="protein sequence ID" value="KPM34162.1"/>
    <property type="molecule type" value="Genomic_DNA"/>
</dbReference>
<evidence type="ECO:0000256" key="1">
    <source>
        <dbReference type="SAM" id="MobiDB-lite"/>
    </source>
</evidence>
<feature type="region of interest" description="Disordered" evidence="1">
    <location>
        <begin position="259"/>
        <end position="321"/>
    </location>
</feature>
<dbReference type="AlphaFoldDB" id="A0A0P7AKA0"/>
<organism evidence="3 4">
    <name type="scientific">Neonectria ditissima</name>
    <dbReference type="NCBI Taxonomy" id="78410"/>
    <lineage>
        <taxon>Eukaryota</taxon>
        <taxon>Fungi</taxon>
        <taxon>Dikarya</taxon>
        <taxon>Ascomycota</taxon>
        <taxon>Pezizomycotina</taxon>
        <taxon>Sordariomycetes</taxon>
        <taxon>Hypocreomycetidae</taxon>
        <taxon>Hypocreales</taxon>
        <taxon>Nectriaceae</taxon>
        <taxon>Neonectria</taxon>
    </lineage>
</organism>
<feature type="compositionally biased region" description="Polar residues" evidence="1">
    <location>
        <begin position="274"/>
        <end position="284"/>
    </location>
</feature>
<dbReference type="Proteomes" id="UP000050424">
    <property type="component" value="Unassembled WGS sequence"/>
</dbReference>